<proteinExistence type="predicted"/>
<evidence type="ECO:0000256" key="2">
    <source>
        <dbReference type="SAM" id="SignalP"/>
    </source>
</evidence>
<keyword evidence="5" id="KW-1185">Reference proteome</keyword>
<evidence type="ECO:0000259" key="3">
    <source>
        <dbReference type="Pfam" id="PF00326"/>
    </source>
</evidence>
<name>A0AAN5D860_9BILA</name>
<dbReference type="PANTHER" id="PTHR42776">
    <property type="entry name" value="SERINE PEPTIDASE S9 FAMILY MEMBER"/>
    <property type="match status" value="1"/>
</dbReference>
<dbReference type="AlphaFoldDB" id="A0AAN5D860"/>
<feature type="chain" id="PRO_5043047393" description="Peptidase S9 prolyl oligopeptidase catalytic domain-containing protein" evidence="2">
    <location>
        <begin position="16"/>
        <end position="671"/>
    </location>
</feature>
<evidence type="ECO:0000256" key="1">
    <source>
        <dbReference type="ARBA" id="ARBA00022801"/>
    </source>
</evidence>
<feature type="non-terminal residue" evidence="4">
    <location>
        <position position="1"/>
    </location>
</feature>
<dbReference type="EMBL" id="BTRK01000006">
    <property type="protein sequence ID" value="GMR57830.1"/>
    <property type="molecule type" value="Genomic_DNA"/>
</dbReference>
<dbReference type="SUPFAM" id="SSF82171">
    <property type="entry name" value="DPP6 N-terminal domain-like"/>
    <property type="match status" value="1"/>
</dbReference>
<dbReference type="SUPFAM" id="SSF53474">
    <property type="entry name" value="alpha/beta-Hydrolases"/>
    <property type="match status" value="1"/>
</dbReference>
<keyword evidence="1" id="KW-0378">Hydrolase</keyword>
<keyword evidence="2" id="KW-0732">Signal</keyword>
<reference evidence="5" key="1">
    <citation type="submission" date="2022-10" db="EMBL/GenBank/DDBJ databases">
        <title>Genome assembly of Pristionchus species.</title>
        <authorList>
            <person name="Yoshida K."/>
            <person name="Sommer R.J."/>
        </authorList>
    </citation>
    <scope>NUCLEOTIDE SEQUENCE [LARGE SCALE GENOMIC DNA]</scope>
    <source>
        <strain evidence="5">RS5460</strain>
    </source>
</reference>
<feature type="domain" description="Peptidase S9 prolyl oligopeptidase catalytic" evidence="3">
    <location>
        <begin position="448"/>
        <end position="646"/>
    </location>
</feature>
<dbReference type="InterPro" id="IPR029058">
    <property type="entry name" value="AB_hydrolase_fold"/>
</dbReference>
<accession>A0AAN5D860</accession>
<evidence type="ECO:0000313" key="4">
    <source>
        <dbReference type="EMBL" id="GMR57830.1"/>
    </source>
</evidence>
<gene>
    <name evidence="4" type="ORF">PMAYCL1PPCAC_28025</name>
</gene>
<evidence type="ECO:0000313" key="5">
    <source>
        <dbReference type="Proteomes" id="UP001328107"/>
    </source>
</evidence>
<organism evidence="4 5">
    <name type="scientific">Pristionchus mayeri</name>
    <dbReference type="NCBI Taxonomy" id="1317129"/>
    <lineage>
        <taxon>Eukaryota</taxon>
        <taxon>Metazoa</taxon>
        <taxon>Ecdysozoa</taxon>
        <taxon>Nematoda</taxon>
        <taxon>Chromadorea</taxon>
        <taxon>Rhabditida</taxon>
        <taxon>Rhabditina</taxon>
        <taxon>Diplogasteromorpha</taxon>
        <taxon>Diplogasteroidea</taxon>
        <taxon>Neodiplogasteridae</taxon>
        <taxon>Pristionchus</taxon>
    </lineage>
</organism>
<feature type="signal peptide" evidence="2">
    <location>
        <begin position="1"/>
        <end position="15"/>
    </location>
</feature>
<comment type="caution">
    <text evidence="4">The sequence shown here is derived from an EMBL/GenBank/DDBJ whole genome shotgun (WGS) entry which is preliminary data.</text>
</comment>
<dbReference type="PANTHER" id="PTHR42776:SF27">
    <property type="entry name" value="DIPEPTIDYL PEPTIDASE FAMILY MEMBER 6"/>
    <property type="match status" value="1"/>
</dbReference>
<dbReference type="InterPro" id="IPR001375">
    <property type="entry name" value="Peptidase_S9_cat"/>
</dbReference>
<protein>
    <recommendedName>
        <fullName evidence="3">Peptidase S9 prolyl oligopeptidase catalytic domain-containing protein</fullName>
    </recommendedName>
</protein>
<dbReference type="Pfam" id="PF00326">
    <property type="entry name" value="Peptidase_S9"/>
    <property type="match status" value="1"/>
</dbReference>
<dbReference type="Proteomes" id="UP001328107">
    <property type="component" value="Unassembled WGS sequence"/>
</dbReference>
<dbReference type="GO" id="GO:0006508">
    <property type="term" value="P:proteolysis"/>
    <property type="evidence" value="ECO:0007669"/>
    <property type="project" value="InterPro"/>
</dbReference>
<dbReference type="GO" id="GO:0004252">
    <property type="term" value="F:serine-type endopeptidase activity"/>
    <property type="evidence" value="ECO:0007669"/>
    <property type="project" value="TreeGrafter"/>
</dbReference>
<dbReference type="Gene3D" id="3.40.50.1820">
    <property type="entry name" value="alpha/beta hydrolase"/>
    <property type="match status" value="1"/>
</dbReference>
<sequence>IRHFIKLLLLTTVTALITREKLVSGSIEQTSLSPDGKVVGFIALDKRKIRNVFIWTISERQKRQVTFEESNVKSFEWTGVKDVIIFTKDITGDENFAMFTRNISKAAQPENVVISKKLRVKARTIANDKKKEFILIGMNDVNPSYYNVYKYDIIGKQLSLALSNSRFHDIHTDNNLKIRLATEVLDDGTTVFFRPSGGIIDEVLTSDIEQWEELFRLSSVDSLITKFLRFDSSNENIYWIWGEESDLGNVVIAPAHDITQRRVLYFATCSEIEETFFNPEDHTIISISANYHTPQRVFVDESIAEDISSIDKSLSHFLPSYQIGLLNILDISLDFNTWLITYYSAEASTEVFVYNRSEKSLERLFDTAPGRKGYTVGKPIGFSFTASDGLTIQSYLSLPTNVPLKTSTDVSEELKEFADRGMIPEAPQKMVLLVHGGPSSRDKYHFLNIHALLTSRGYAVLQVNFRGSIGFGKKFHTAGWGEWSRKMHSDLIEAVEFAVTNGIANRSAIAIVATPDTFACGIDLFGPSNLITLLKAIPPTWKSGRAELIMRMGGDPETEEGRRELAARSPLFIADRVKKPLLIMQGANDARVKQDESDQFVAALSNHSIPFTYVLYRDEGHGFKRTPNKLAELGHIEKFLHECLGGEYQPFLDGEYGENAVVRTEGATSRV</sequence>